<proteinExistence type="inferred from homology"/>
<evidence type="ECO:0000256" key="1">
    <source>
        <dbReference type="ARBA" id="ARBA00007164"/>
    </source>
</evidence>
<keyword evidence="5" id="KW-0573">Peptidoglycan synthesis</keyword>
<keyword evidence="2 11" id="KW-0732">Signal</keyword>
<comment type="similarity">
    <text evidence="1 9">Belongs to the peptidase S11 family.</text>
</comment>
<dbReference type="GO" id="GO:0009002">
    <property type="term" value="F:serine-type D-Ala-D-Ala carboxypeptidase activity"/>
    <property type="evidence" value="ECO:0007669"/>
    <property type="project" value="InterPro"/>
</dbReference>
<dbReference type="Proteomes" id="UP000460257">
    <property type="component" value="Unassembled WGS sequence"/>
</dbReference>
<feature type="binding site" evidence="8">
    <location>
        <position position="250"/>
    </location>
    <ligand>
        <name>substrate</name>
    </ligand>
</feature>
<keyword evidence="3" id="KW-0378">Hydrolase</keyword>
<keyword evidence="4" id="KW-0133">Cell shape</keyword>
<dbReference type="GO" id="GO:0071555">
    <property type="term" value="P:cell wall organization"/>
    <property type="evidence" value="ECO:0007669"/>
    <property type="project" value="UniProtKB-KW"/>
</dbReference>
<dbReference type="GO" id="GO:0009252">
    <property type="term" value="P:peptidoglycan biosynthetic process"/>
    <property type="evidence" value="ECO:0007669"/>
    <property type="project" value="UniProtKB-KW"/>
</dbReference>
<evidence type="ECO:0000313" key="13">
    <source>
        <dbReference type="EMBL" id="MQN01968.1"/>
    </source>
</evidence>
<accession>A0A6N7J041</accession>
<feature type="domain" description="Peptidase S11 D-alanyl-D-alanine carboxypeptidase A N-terminal" evidence="12">
    <location>
        <begin position="44"/>
        <end position="280"/>
    </location>
</feature>
<comment type="caution">
    <text evidence="13">The sequence shown here is derived from an EMBL/GenBank/DDBJ whole genome shotgun (WGS) entry which is preliminary data.</text>
</comment>
<dbReference type="PRINTS" id="PR00725">
    <property type="entry name" value="DADACBPTASE1"/>
</dbReference>
<feature type="signal peptide" evidence="11">
    <location>
        <begin position="1"/>
        <end position="34"/>
    </location>
</feature>
<dbReference type="InterPro" id="IPR001967">
    <property type="entry name" value="Peptidase_S11_N"/>
</dbReference>
<keyword evidence="10" id="KW-0472">Membrane</keyword>
<evidence type="ECO:0000256" key="3">
    <source>
        <dbReference type="ARBA" id="ARBA00022801"/>
    </source>
</evidence>
<feature type="active site" description="Acyl-ester intermediate" evidence="7">
    <location>
        <position position="77"/>
    </location>
</feature>
<evidence type="ECO:0000313" key="14">
    <source>
        <dbReference type="Proteomes" id="UP000460257"/>
    </source>
</evidence>
<dbReference type="Pfam" id="PF00768">
    <property type="entry name" value="Peptidase_S11"/>
    <property type="match status" value="1"/>
</dbReference>
<keyword evidence="6" id="KW-0961">Cell wall biogenesis/degradation</keyword>
<feature type="transmembrane region" description="Helical" evidence="10">
    <location>
        <begin position="411"/>
        <end position="432"/>
    </location>
</feature>
<feature type="chain" id="PRO_5026753929" evidence="11">
    <location>
        <begin position="35"/>
        <end position="465"/>
    </location>
</feature>
<evidence type="ECO:0000256" key="8">
    <source>
        <dbReference type="PIRSR" id="PIRSR618044-2"/>
    </source>
</evidence>
<feature type="active site" description="Proton acceptor" evidence="7">
    <location>
        <position position="80"/>
    </location>
</feature>
<evidence type="ECO:0000256" key="6">
    <source>
        <dbReference type="ARBA" id="ARBA00023316"/>
    </source>
</evidence>
<evidence type="ECO:0000256" key="9">
    <source>
        <dbReference type="RuleBase" id="RU004016"/>
    </source>
</evidence>
<dbReference type="GO" id="GO:0008360">
    <property type="term" value="P:regulation of cell shape"/>
    <property type="evidence" value="ECO:0007669"/>
    <property type="project" value="UniProtKB-KW"/>
</dbReference>
<gene>
    <name evidence="13" type="ORF">FRC54_08720</name>
</gene>
<dbReference type="EMBL" id="VOGC01000007">
    <property type="protein sequence ID" value="MQN01968.1"/>
    <property type="molecule type" value="Genomic_DNA"/>
</dbReference>
<reference evidence="13" key="1">
    <citation type="journal article" date="2020" name="Appl. Environ. Microbiol.">
        <title>Medium-Chain Fatty Acid Synthesis by 'Candidatus Weimeria bifida' gen. nov., sp. nov., and 'Candidatus Pseudoramibacter fermentans' sp. nov.</title>
        <authorList>
            <person name="Scarborough M.J."/>
            <person name="Myers K.S."/>
            <person name="Donohue T.J."/>
            <person name="Noguera D.R."/>
        </authorList>
    </citation>
    <scope>NUCLEOTIDE SEQUENCE</scope>
    <source>
        <strain evidence="13">LCO1.1</strain>
    </source>
</reference>
<keyword evidence="14" id="KW-1185">Reference proteome</keyword>
<keyword evidence="10" id="KW-1133">Transmembrane helix</keyword>
<organism evidence="13 14">
    <name type="scientific">Candidatus Weimeria bifida</name>
    <dbReference type="NCBI Taxonomy" id="2599074"/>
    <lineage>
        <taxon>Bacteria</taxon>
        <taxon>Bacillati</taxon>
        <taxon>Bacillota</taxon>
        <taxon>Clostridia</taxon>
        <taxon>Lachnospirales</taxon>
        <taxon>Lachnospiraceae</taxon>
        <taxon>Candidatus Weimeria</taxon>
    </lineage>
</organism>
<protein>
    <submittedName>
        <fullName evidence="13">D-alanyl-D-alanine carboxypeptidase</fullName>
    </submittedName>
</protein>
<dbReference type="InterPro" id="IPR012338">
    <property type="entry name" value="Beta-lactam/transpept-like"/>
</dbReference>
<evidence type="ECO:0000256" key="5">
    <source>
        <dbReference type="ARBA" id="ARBA00022984"/>
    </source>
</evidence>
<evidence type="ECO:0000256" key="4">
    <source>
        <dbReference type="ARBA" id="ARBA00022960"/>
    </source>
</evidence>
<dbReference type="Gene3D" id="3.40.710.10">
    <property type="entry name" value="DD-peptidase/beta-lactamase superfamily"/>
    <property type="match status" value="1"/>
</dbReference>
<keyword evidence="13" id="KW-0645">Protease</keyword>
<sequence length="465" mass="51124">MRFSLFKRVCAAALLSSTVFCSSICIISPVNVQAATSKSSKWPKGPDVESKSAVLMDVDSGTVLYSKKPNDKHFPASITKVMTALVALEHSSLDETVTYSRLAVAQSAGGTSSIARDVGEKMTMEESLYGMMLESANECAWAIAEHVGGTEKNFIKMMNAKAKSLGCTHTHFDNPNGLPDDKHWTSALDMAKISRAAYKNPVFAKITGTKHMVLPPTNKHKDPTPLNNHHCMLNFFHTSRYLYDYCVGGKTGYTVAARSTLVTYAKKDGKTLVCVVMCAETPNHWLDTRKLMDWGFDNFKRVKVSDIENITQHVSKLGKSNYGADSSLISVDDSSTIMIPKSASKSDVKMSLSKSTSSSDNVIGLMNFKYGDKTVGNCNLLANSSDVKSYPFHNLSTKKGGSSVSTIQINVFFIAIVCIVAVAIILGLVFLLRHIFWSISKRRRDVTSEKKGHISYKKIRDNDHH</sequence>
<feature type="active site" evidence="7">
    <location>
        <position position="135"/>
    </location>
</feature>
<evidence type="ECO:0000256" key="2">
    <source>
        <dbReference type="ARBA" id="ARBA00022729"/>
    </source>
</evidence>
<dbReference type="SUPFAM" id="SSF56601">
    <property type="entry name" value="beta-lactamase/transpeptidase-like"/>
    <property type="match status" value="1"/>
</dbReference>
<keyword evidence="13" id="KW-0121">Carboxypeptidase</keyword>
<dbReference type="InterPro" id="IPR018044">
    <property type="entry name" value="Peptidase_S11"/>
</dbReference>
<dbReference type="PANTHER" id="PTHR21581:SF33">
    <property type="entry name" value="D-ALANYL-D-ALANINE CARBOXYPEPTIDASE DACB"/>
    <property type="match status" value="1"/>
</dbReference>
<evidence type="ECO:0000256" key="11">
    <source>
        <dbReference type="SAM" id="SignalP"/>
    </source>
</evidence>
<evidence type="ECO:0000256" key="10">
    <source>
        <dbReference type="SAM" id="Phobius"/>
    </source>
</evidence>
<name>A0A6N7J041_9FIRM</name>
<keyword evidence="10" id="KW-0812">Transmembrane</keyword>
<evidence type="ECO:0000259" key="12">
    <source>
        <dbReference type="Pfam" id="PF00768"/>
    </source>
</evidence>
<evidence type="ECO:0000256" key="7">
    <source>
        <dbReference type="PIRSR" id="PIRSR618044-1"/>
    </source>
</evidence>
<dbReference type="GO" id="GO:0006508">
    <property type="term" value="P:proteolysis"/>
    <property type="evidence" value="ECO:0007669"/>
    <property type="project" value="InterPro"/>
</dbReference>
<dbReference type="PANTHER" id="PTHR21581">
    <property type="entry name" value="D-ALANYL-D-ALANINE CARBOXYPEPTIDASE"/>
    <property type="match status" value="1"/>
</dbReference>
<dbReference type="AlphaFoldDB" id="A0A6N7J041"/>